<dbReference type="AlphaFoldDB" id="A0A9Q1F5G4"/>
<comment type="caution">
    <text evidence="2">The sequence shown here is derived from an EMBL/GenBank/DDBJ whole genome shotgun (WGS) entry which is preliminary data.</text>
</comment>
<evidence type="ECO:0000313" key="3">
    <source>
        <dbReference type="Proteomes" id="UP001152622"/>
    </source>
</evidence>
<organism evidence="2 3">
    <name type="scientific">Synaphobranchus kaupii</name>
    <name type="common">Kaup's arrowtooth eel</name>
    <dbReference type="NCBI Taxonomy" id="118154"/>
    <lineage>
        <taxon>Eukaryota</taxon>
        <taxon>Metazoa</taxon>
        <taxon>Chordata</taxon>
        <taxon>Craniata</taxon>
        <taxon>Vertebrata</taxon>
        <taxon>Euteleostomi</taxon>
        <taxon>Actinopterygii</taxon>
        <taxon>Neopterygii</taxon>
        <taxon>Teleostei</taxon>
        <taxon>Anguilliformes</taxon>
        <taxon>Synaphobranchidae</taxon>
        <taxon>Synaphobranchus</taxon>
    </lineage>
</organism>
<evidence type="ECO:0000256" key="1">
    <source>
        <dbReference type="SAM" id="MobiDB-lite"/>
    </source>
</evidence>
<dbReference type="Proteomes" id="UP001152622">
    <property type="component" value="Chromosome 8"/>
</dbReference>
<protein>
    <submittedName>
        <fullName evidence="2">Uncharacterized protein</fullName>
    </submittedName>
</protein>
<accession>A0A9Q1F5G4</accession>
<feature type="region of interest" description="Disordered" evidence="1">
    <location>
        <begin position="89"/>
        <end position="112"/>
    </location>
</feature>
<reference evidence="2" key="1">
    <citation type="journal article" date="2023" name="Science">
        <title>Genome structures resolve the early diversification of teleost fishes.</title>
        <authorList>
            <person name="Parey E."/>
            <person name="Louis A."/>
            <person name="Montfort J."/>
            <person name="Bouchez O."/>
            <person name="Roques C."/>
            <person name="Iampietro C."/>
            <person name="Lluch J."/>
            <person name="Castinel A."/>
            <person name="Donnadieu C."/>
            <person name="Desvignes T."/>
            <person name="Floi Bucao C."/>
            <person name="Jouanno E."/>
            <person name="Wen M."/>
            <person name="Mejri S."/>
            <person name="Dirks R."/>
            <person name="Jansen H."/>
            <person name="Henkel C."/>
            <person name="Chen W.J."/>
            <person name="Zahm M."/>
            <person name="Cabau C."/>
            <person name="Klopp C."/>
            <person name="Thompson A.W."/>
            <person name="Robinson-Rechavi M."/>
            <person name="Braasch I."/>
            <person name="Lecointre G."/>
            <person name="Bobe J."/>
            <person name="Postlethwait J.H."/>
            <person name="Berthelot C."/>
            <person name="Roest Crollius H."/>
            <person name="Guiguen Y."/>
        </authorList>
    </citation>
    <scope>NUCLEOTIDE SEQUENCE</scope>
    <source>
        <strain evidence="2">WJC10195</strain>
    </source>
</reference>
<gene>
    <name evidence="2" type="ORF">SKAU_G00227900</name>
</gene>
<name>A0A9Q1F5G4_SYNKA</name>
<sequence length="134" mass="14726">MLPVHLCSVVISDHTCQTVPPIPIKLPPVTDSQVTISDLSIRPFDLSPSKILIELGASNPSSLTSRPPLPVIHRLQATSKQYYHFQSDIPHVTNRHPPPSQTPAVPPADSRNRPLRELIFRTILPSARPMAPIG</sequence>
<dbReference type="EMBL" id="JAINUF010000008">
    <property type="protein sequence ID" value="KAJ8351314.1"/>
    <property type="molecule type" value="Genomic_DNA"/>
</dbReference>
<evidence type="ECO:0000313" key="2">
    <source>
        <dbReference type="EMBL" id="KAJ8351314.1"/>
    </source>
</evidence>
<feature type="compositionally biased region" description="Pro residues" evidence="1">
    <location>
        <begin position="96"/>
        <end position="106"/>
    </location>
</feature>
<proteinExistence type="predicted"/>
<keyword evidence="3" id="KW-1185">Reference proteome</keyword>